<evidence type="ECO:0000313" key="14">
    <source>
        <dbReference type="EMBL" id="HIY89044.1"/>
    </source>
</evidence>
<comment type="catalytic activity">
    <reaction evidence="13">
        <text>a lipid A disaccharide + ATP = a lipid IVA + ADP + H(+)</text>
        <dbReference type="Rhea" id="RHEA:67840"/>
        <dbReference type="ChEBI" id="CHEBI:15378"/>
        <dbReference type="ChEBI" id="CHEBI:30616"/>
        <dbReference type="ChEBI" id="CHEBI:176343"/>
        <dbReference type="ChEBI" id="CHEBI:176425"/>
        <dbReference type="ChEBI" id="CHEBI:456216"/>
        <dbReference type="EC" id="2.7.1.130"/>
    </reaction>
</comment>
<dbReference type="NCBIfam" id="TIGR00682">
    <property type="entry name" value="lpxK"/>
    <property type="match status" value="1"/>
</dbReference>
<evidence type="ECO:0000256" key="4">
    <source>
        <dbReference type="ARBA" id="ARBA00016436"/>
    </source>
</evidence>
<evidence type="ECO:0000256" key="7">
    <source>
        <dbReference type="ARBA" id="ARBA00022679"/>
    </source>
</evidence>
<keyword evidence="6 13" id="KW-0441">Lipid A biosynthesis</keyword>
<dbReference type="PANTHER" id="PTHR42724">
    <property type="entry name" value="TETRAACYLDISACCHARIDE 4'-KINASE"/>
    <property type="match status" value="1"/>
</dbReference>
<evidence type="ECO:0000256" key="12">
    <source>
        <dbReference type="ARBA" id="ARBA00029757"/>
    </source>
</evidence>
<dbReference type="Proteomes" id="UP000886851">
    <property type="component" value="Unassembled WGS sequence"/>
</dbReference>
<comment type="pathway">
    <text evidence="2 13">Glycolipid biosynthesis; lipid IV(A) biosynthesis; lipid IV(A) from (3R)-3-hydroxytetradecanoyl-[acyl-carrier-protein] and UDP-N-acetyl-alpha-D-glucosamine: step 6/6.</text>
</comment>
<evidence type="ECO:0000256" key="8">
    <source>
        <dbReference type="ARBA" id="ARBA00022741"/>
    </source>
</evidence>
<name>A0A9D1ZK36_9BACE</name>
<keyword evidence="9 13" id="KW-0418">Kinase</keyword>
<reference evidence="14" key="1">
    <citation type="journal article" date="2021" name="PeerJ">
        <title>Extensive microbial diversity within the chicken gut microbiome revealed by metagenomics and culture.</title>
        <authorList>
            <person name="Gilroy R."/>
            <person name="Ravi A."/>
            <person name="Getino M."/>
            <person name="Pursley I."/>
            <person name="Horton D.L."/>
            <person name="Alikhan N.F."/>
            <person name="Baker D."/>
            <person name="Gharbi K."/>
            <person name="Hall N."/>
            <person name="Watson M."/>
            <person name="Adriaenssens E.M."/>
            <person name="Foster-Nyarko E."/>
            <person name="Jarju S."/>
            <person name="Secka A."/>
            <person name="Antonio M."/>
            <person name="Oren A."/>
            <person name="Chaudhuri R.R."/>
            <person name="La Ragione R."/>
            <person name="Hildebrand F."/>
            <person name="Pallen M.J."/>
        </authorList>
    </citation>
    <scope>NUCLEOTIDE SEQUENCE</scope>
    <source>
        <strain evidence="14">Gambia2-208</strain>
    </source>
</reference>
<keyword evidence="8 13" id="KW-0547">Nucleotide-binding</keyword>
<reference evidence="14" key="2">
    <citation type="submission" date="2021-04" db="EMBL/GenBank/DDBJ databases">
        <authorList>
            <person name="Gilroy R."/>
        </authorList>
    </citation>
    <scope>NUCLEOTIDE SEQUENCE</scope>
    <source>
        <strain evidence="14">Gambia2-208</strain>
    </source>
</reference>
<evidence type="ECO:0000256" key="5">
    <source>
        <dbReference type="ARBA" id="ARBA00022516"/>
    </source>
</evidence>
<evidence type="ECO:0000313" key="15">
    <source>
        <dbReference type="Proteomes" id="UP000886851"/>
    </source>
</evidence>
<gene>
    <name evidence="13 14" type="primary">lpxK</name>
    <name evidence="14" type="ORF">H9824_10130</name>
</gene>
<dbReference type="GO" id="GO:0005524">
    <property type="term" value="F:ATP binding"/>
    <property type="evidence" value="ECO:0007669"/>
    <property type="project" value="UniProtKB-UniRule"/>
</dbReference>
<keyword evidence="7 13" id="KW-0808">Transferase</keyword>
<evidence type="ECO:0000256" key="9">
    <source>
        <dbReference type="ARBA" id="ARBA00022777"/>
    </source>
</evidence>
<dbReference type="InterPro" id="IPR027417">
    <property type="entry name" value="P-loop_NTPase"/>
</dbReference>
<dbReference type="GO" id="GO:0005886">
    <property type="term" value="C:plasma membrane"/>
    <property type="evidence" value="ECO:0007669"/>
    <property type="project" value="TreeGrafter"/>
</dbReference>
<dbReference type="Pfam" id="PF02606">
    <property type="entry name" value="LpxK"/>
    <property type="match status" value="1"/>
</dbReference>
<dbReference type="PANTHER" id="PTHR42724:SF1">
    <property type="entry name" value="TETRAACYLDISACCHARIDE 4'-KINASE, MITOCHONDRIAL-RELATED"/>
    <property type="match status" value="1"/>
</dbReference>
<evidence type="ECO:0000256" key="13">
    <source>
        <dbReference type="HAMAP-Rule" id="MF_00409"/>
    </source>
</evidence>
<dbReference type="SUPFAM" id="SSF52540">
    <property type="entry name" value="P-loop containing nucleoside triphosphate hydrolases"/>
    <property type="match status" value="1"/>
</dbReference>
<accession>A0A9D1ZK36</accession>
<keyword evidence="5 13" id="KW-0444">Lipid biosynthesis</keyword>
<comment type="similarity">
    <text evidence="13">Belongs to the LpxK family.</text>
</comment>
<dbReference type="HAMAP" id="MF_00409">
    <property type="entry name" value="LpxK"/>
    <property type="match status" value="1"/>
</dbReference>
<proteinExistence type="inferred from homology"/>
<evidence type="ECO:0000256" key="6">
    <source>
        <dbReference type="ARBA" id="ARBA00022556"/>
    </source>
</evidence>
<evidence type="ECO:0000256" key="1">
    <source>
        <dbReference type="ARBA" id="ARBA00002274"/>
    </source>
</evidence>
<comment type="function">
    <text evidence="1 13">Transfers the gamma-phosphate of ATP to the 4'-position of a tetraacyldisaccharide 1-phosphate intermediate (termed DS-1-P) to form tetraacyldisaccharide 1,4'-bis-phosphate (lipid IVA).</text>
</comment>
<feature type="binding site" evidence="13">
    <location>
        <begin position="51"/>
        <end position="58"/>
    </location>
    <ligand>
        <name>ATP</name>
        <dbReference type="ChEBI" id="CHEBI:30616"/>
    </ligand>
</feature>
<dbReference type="InterPro" id="IPR003758">
    <property type="entry name" value="LpxK"/>
</dbReference>
<sequence length="376" mass="42870">MDGQDFKLFRWLRPVAWLYGAGVRLRNKLFDWGWLRSESFGLPVICVGNLAVGGTGKTPHTEYLVRLLRSQRLNVATLSRGYRRKTTGYVLADVQSSATSIGDEPRQMKSKFPEVRVAVDEDRCHGIRELMKLDRPQVDVVLLDDAFQHRRVKAGLNILLTDCRRLLTDDDLLPVGRLREPAEGKVRAQVVVVTKCPEDIKPIDFNIITKKLDLYPWQQLFFTGLRYGRLQPVFPGRAKPAGRQDIPDKDRHVLLVTGIAQPAPLVEEMEARAAGVVHLAFGDHHDFSRRDFQRIEECFDSMQGESCLVVTTEKDAARLKGHPLLPDRLKPYLYVLPVEIKILQNQQLAFNQTIIDYVRKNPRNRILPQGEDAHPA</sequence>
<dbReference type="EC" id="2.7.1.130" evidence="3 13"/>
<evidence type="ECO:0000256" key="2">
    <source>
        <dbReference type="ARBA" id="ARBA00004870"/>
    </source>
</evidence>
<comment type="caution">
    <text evidence="14">The sequence shown here is derived from an EMBL/GenBank/DDBJ whole genome shotgun (WGS) entry which is preliminary data.</text>
</comment>
<evidence type="ECO:0000256" key="10">
    <source>
        <dbReference type="ARBA" id="ARBA00022840"/>
    </source>
</evidence>
<dbReference type="GO" id="GO:0009245">
    <property type="term" value="P:lipid A biosynthetic process"/>
    <property type="evidence" value="ECO:0007669"/>
    <property type="project" value="UniProtKB-UniRule"/>
</dbReference>
<dbReference type="GO" id="GO:0009244">
    <property type="term" value="P:lipopolysaccharide core region biosynthetic process"/>
    <property type="evidence" value="ECO:0007669"/>
    <property type="project" value="TreeGrafter"/>
</dbReference>
<evidence type="ECO:0000256" key="11">
    <source>
        <dbReference type="ARBA" id="ARBA00023098"/>
    </source>
</evidence>
<dbReference type="AlphaFoldDB" id="A0A9D1ZK36"/>
<protein>
    <recommendedName>
        <fullName evidence="4 13">Tetraacyldisaccharide 4'-kinase</fullName>
        <ecNumber evidence="3 13">2.7.1.130</ecNumber>
    </recommendedName>
    <alternativeName>
        <fullName evidence="12 13">Lipid A 4'-kinase</fullName>
    </alternativeName>
</protein>
<evidence type="ECO:0000256" key="3">
    <source>
        <dbReference type="ARBA" id="ARBA00012071"/>
    </source>
</evidence>
<dbReference type="EMBL" id="DXCV01000065">
    <property type="protein sequence ID" value="HIY89044.1"/>
    <property type="molecule type" value="Genomic_DNA"/>
</dbReference>
<keyword evidence="10 13" id="KW-0067">ATP-binding</keyword>
<organism evidence="14 15">
    <name type="scientific">Candidatus Bacteroides pullicola</name>
    <dbReference type="NCBI Taxonomy" id="2838475"/>
    <lineage>
        <taxon>Bacteria</taxon>
        <taxon>Pseudomonadati</taxon>
        <taxon>Bacteroidota</taxon>
        <taxon>Bacteroidia</taxon>
        <taxon>Bacteroidales</taxon>
        <taxon>Bacteroidaceae</taxon>
        <taxon>Bacteroides</taxon>
    </lineage>
</organism>
<dbReference type="GO" id="GO:0009029">
    <property type="term" value="F:lipid-A 4'-kinase activity"/>
    <property type="evidence" value="ECO:0007669"/>
    <property type="project" value="UniProtKB-UniRule"/>
</dbReference>
<keyword evidence="11 13" id="KW-0443">Lipid metabolism</keyword>